<dbReference type="CDD" id="cd00190">
    <property type="entry name" value="Tryp_SPc"/>
    <property type="match status" value="1"/>
</dbReference>
<dbReference type="AlphaFoldDB" id="A0A6P8ET95"/>
<accession>A0A6P8ET95</accession>
<evidence type="ECO:0000256" key="1">
    <source>
        <dbReference type="ARBA" id="ARBA00022670"/>
    </source>
</evidence>
<dbReference type="Pfam" id="PF00089">
    <property type="entry name" value="Trypsin"/>
    <property type="match status" value="1"/>
</dbReference>
<dbReference type="SMART" id="SM00020">
    <property type="entry name" value="Tryp_SPc"/>
    <property type="match status" value="1"/>
</dbReference>
<sequence>LSLPLSLPPSFFSASMWTVYLGKLLLGRSAPAEEALRVSRLLLHHYYDAETHDYDLALLRLERPVAPSTLARPACLPSPAHLYEPGLLCWVTGWGTLREGGRASDKLQKVDVRLVSQEACVRSYGYMVTPRMLCAGYRSGGKDACQGDSGGPLVCQEQSQSARWFLAGVVSWGRGCARPDYYGVYTRITKFTSWITEHINS</sequence>
<reference evidence="7" key="1">
    <citation type="submission" date="2025-08" db="UniProtKB">
        <authorList>
            <consortium name="RefSeq"/>
        </authorList>
    </citation>
    <scope>IDENTIFICATION</scope>
</reference>
<keyword evidence="2" id="KW-0378">Hydrolase</keyword>
<evidence type="ECO:0000256" key="3">
    <source>
        <dbReference type="ARBA" id="ARBA00022825"/>
    </source>
</evidence>
<dbReference type="RefSeq" id="XP_031419433.2">
    <property type="nucleotide sequence ID" value="XM_031563573.2"/>
</dbReference>
<dbReference type="OrthoDB" id="93664at2759"/>
<dbReference type="GO" id="GO:0006508">
    <property type="term" value="P:proteolysis"/>
    <property type="evidence" value="ECO:0007669"/>
    <property type="project" value="UniProtKB-KW"/>
</dbReference>
<dbReference type="KEGG" id="char:116219758"/>
<dbReference type="InterPro" id="IPR033116">
    <property type="entry name" value="TRYPSIN_SER"/>
</dbReference>
<evidence type="ECO:0000313" key="7">
    <source>
        <dbReference type="RefSeq" id="XP_031419433.2"/>
    </source>
</evidence>
<evidence type="ECO:0000256" key="2">
    <source>
        <dbReference type="ARBA" id="ARBA00022801"/>
    </source>
</evidence>
<keyword evidence="1" id="KW-0645">Protease</keyword>
<dbReference type="GeneID" id="116219758"/>
<dbReference type="PANTHER" id="PTHR24252:SF20">
    <property type="entry name" value="LOW QUALITY PROTEIN: TRANSMEMBRANE PROTEASE SERINE 6"/>
    <property type="match status" value="1"/>
</dbReference>
<dbReference type="PANTHER" id="PTHR24252">
    <property type="entry name" value="ACROSIN-RELATED"/>
    <property type="match status" value="1"/>
</dbReference>
<gene>
    <name evidence="7" type="primary">LOC116219758</name>
</gene>
<keyword evidence="4" id="KW-1015">Disulfide bond</keyword>
<dbReference type="InterPro" id="IPR001254">
    <property type="entry name" value="Trypsin_dom"/>
</dbReference>
<dbReference type="PROSITE" id="PS00135">
    <property type="entry name" value="TRYPSIN_SER"/>
    <property type="match status" value="1"/>
</dbReference>
<dbReference type="PROSITE" id="PS50240">
    <property type="entry name" value="TRYPSIN_DOM"/>
    <property type="match status" value="1"/>
</dbReference>
<keyword evidence="3" id="KW-0720">Serine protease</keyword>
<organism evidence="6 7">
    <name type="scientific">Clupea harengus</name>
    <name type="common">Atlantic herring</name>
    <dbReference type="NCBI Taxonomy" id="7950"/>
    <lineage>
        <taxon>Eukaryota</taxon>
        <taxon>Metazoa</taxon>
        <taxon>Chordata</taxon>
        <taxon>Craniata</taxon>
        <taxon>Vertebrata</taxon>
        <taxon>Euteleostomi</taxon>
        <taxon>Actinopterygii</taxon>
        <taxon>Neopterygii</taxon>
        <taxon>Teleostei</taxon>
        <taxon>Clupei</taxon>
        <taxon>Clupeiformes</taxon>
        <taxon>Clupeoidei</taxon>
        <taxon>Clupeidae</taxon>
        <taxon>Clupea</taxon>
    </lineage>
</organism>
<evidence type="ECO:0000313" key="6">
    <source>
        <dbReference type="Proteomes" id="UP000515152"/>
    </source>
</evidence>
<evidence type="ECO:0000259" key="5">
    <source>
        <dbReference type="PROSITE" id="PS50240"/>
    </source>
</evidence>
<feature type="domain" description="Peptidase S1" evidence="5">
    <location>
        <begin position="1"/>
        <end position="200"/>
    </location>
</feature>
<dbReference type="GO" id="GO:0004252">
    <property type="term" value="F:serine-type endopeptidase activity"/>
    <property type="evidence" value="ECO:0007669"/>
    <property type="project" value="InterPro"/>
</dbReference>
<dbReference type="Proteomes" id="UP000515152">
    <property type="component" value="Chromosome 26"/>
</dbReference>
<evidence type="ECO:0000256" key="4">
    <source>
        <dbReference type="ARBA" id="ARBA00023157"/>
    </source>
</evidence>
<feature type="non-terminal residue" evidence="7">
    <location>
        <position position="1"/>
    </location>
</feature>
<protein>
    <submittedName>
        <fullName evidence="7">Transmembrane protease serine 6-like</fullName>
    </submittedName>
</protein>
<name>A0A6P8ET95_CLUHA</name>
<dbReference type="FunFam" id="2.40.10.10:FF:000003">
    <property type="entry name" value="Transmembrane serine protease 3"/>
    <property type="match status" value="1"/>
</dbReference>
<keyword evidence="6" id="KW-1185">Reference proteome</keyword>
<proteinExistence type="predicted"/>